<dbReference type="EMBL" id="DTDJ01000031">
    <property type="protein sequence ID" value="HGL17628.1"/>
    <property type="molecule type" value="Genomic_DNA"/>
</dbReference>
<dbReference type="InterPro" id="IPR011249">
    <property type="entry name" value="Metalloenz_LuxS/M16"/>
</dbReference>
<dbReference type="AlphaFoldDB" id="A0A7V3ZXT1"/>
<dbReference type="InterPro" id="IPR007863">
    <property type="entry name" value="Peptidase_M16_C"/>
</dbReference>
<proteinExistence type="predicted"/>
<dbReference type="PANTHER" id="PTHR11851">
    <property type="entry name" value="METALLOPROTEASE"/>
    <property type="match status" value="1"/>
</dbReference>
<name>A0A7V3ZXT1_UNCW3</name>
<evidence type="ECO:0000259" key="1">
    <source>
        <dbReference type="Pfam" id="PF05193"/>
    </source>
</evidence>
<dbReference type="Gene3D" id="3.30.830.10">
    <property type="entry name" value="Metalloenzyme, LuxS/M16 peptidase-like"/>
    <property type="match status" value="2"/>
</dbReference>
<dbReference type="Pfam" id="PF05193">
    <property type="entry name" value="Peptidase_M16_C"/>
    <property type="match status" value="1"/>
</dbReference>
<evidence type="ECO:0000313" key="2">
    <source>
        <dbReference type="EMBL" id="HGL17628.1"/>
    </source>
</evidence>
<protein>
    <submittedName>
        <fullName evidence="2">Insulinase family protein</fullName>
    </submittedName>
</protein>
<dbReference type="PANTHER" id="PTHR11851:SF225">
    <property type="entry name" value="NON-PEPTIDASE HOMOLOG YMXG"/>
    <property type="match status" value="1"/>
</dbReference>
<feature type="domain" description="Peptidase M16 C-terminal" evidence="1">
    <location>
        <begin position="209"/>
        <end position="384"/>
    </location>
</feature>
<dbReference type="GO" id="GO:0046872">
    <property type="term" value="F:metal ion binding"/>
    <property type="evidence" value="ECO:0007669"/>
    <property type="project" value="InterPro"/>
</dbReference>
<dbReference type="SUPFAM" id="SSF63411">
    <property type="entry name" value="LuxS/MPP-like metallohydrolase"/>
    <property type="match status" value="2"/>
</dbReference>
<accession>A0A7V3ZXT1</accession>
<gene>
    <name evidence="2" type="ORF">ENU66_04800</name>
</gene>
<comment type="caution">
    <text evidence="2">The sequence shown here is derived from an EMBL/GenBank/DDBJ whole genome shotgun (WGS) entry which is preliminary data.</text>
</comment>
<reference evidence="2" key="1">
    <citation type="journal article" date="2020" name="mSystems">
        <title>Genome- and Community-Level Interaction Insights into Carbon Utilization and Element Cycling Functions of Hydrothermarchaeota in Hydrothermal Sediment.</title>
        <authorList>
            <person name="Zhou Z."/>
            <person name="Liu Y."/>
            <person name="Xu W."/>
            <person name="Pan J."/>
            <person name="Luo Z.H."/>
            <person name="Li M."/>
        </authorList>
    </citation>
    <scope>NUCLEOTIDE SEQUENCE [LARGE SCALE GENOMIC DNA]</scope>
    <source>
        <strain evidence="2">SpSt-69</strain>
    </source>
</reference>
<sequence>MFKNLIATLMFTSLVFGGGRESQMAKEIKRMKFNPLKWEVPEVGKEINKTVLPSGTIVYSKENSTLPIIEVTIFIKAGAAYLPEGYGLVPELLLRNMLRGGTKSFSPEELIDSIEYNAIQIRHRSENEYCSITFTFDKKARDLVEKLIYEILFAPRIDESVLNLEKARLMDDWRRTLDDPDEVLNTLTTMILYRGTPLEIAPDTLRLINITRTELLEIHKKFFQPKNMSVSIVGDFDIDWLEKFSRSTFNEDLNDSTVLVIPKSLPVEGKKVYFCQRPIEQGYVMLVQDAPNGYFDDVFKLFILSDILGGGFNSKIVSKVRNELGLAYETYAYFNILSNIKGGFYSFTATRSDAVNTSIYHILDAINQMVRGEITEEELKFSKDSFLNSTITSIRSDWVFVQRLALRNLFGFPDDYFLRMQRSINEIKLEDIKEASRIYLKPDEISLIVVGDSTKLNLSELEKYGEVIRVDF</sequence>
<organism evidence="2">
    <name type="scientific">candidate division WOR-3 bacterium</name>
    <dbReference type="NCBI Taxonomy" id="2052148"/>
    <lineage>
        <taxon>Bacteria</taxon>
        <taxon>Bacteria division WOR-3</taxon>
    </lineage>
</organism>
<dbReference type="InterPro" id="IPR050361">
    <property type="entry name" value="MPP/UQCRC_Complex"/>
</dbReference>